<name>A0ACB7ZVY6_9AGAM</name>
<comment type="caution">
    <text evidence="1">The sequence shown here is derived from an EMBL/GenBank/DDBJ whole genome shotgun (WGS) entry which is preliminary data.</text>
</comment>
<reference evidence="1" key="1">
    <citation type="journal article" date="2021" name="New Phytol.">
        <title>Evolutionary innovations through gain and loss of genes in the ectomycorrhizal Boletales.</title>
        <authorList>
            <person name="Wu G."/>
            <person name="Miyauchi S."/>
            <person name="Morin E."/>
            <person name="Kuo A."/>
            <person name="Drula E."/>
            <person name="Varga T."/>
            <person name="Kohler A."/>
            <person name="Feng B."/>
            <person name="Cao Y."/>
            <person name="Lipzen A."/>
            <person name="Daum C."/>
            <person name="Hundley H."/>
            <person name="Pangilinan J."/>
            <person name="Johnson J."/>
            <person name="Barry K."/>
            <person name="LaButti K."/>
            <person name="Ng V."/>
            <person name="Ahrendt S."/>
            <person name="Min B."/>
            <person name="Choi I.G."/>
            <person name="Park H."/>
            <person name="Plett J.M."/>
            <person name="Magnuson J."/>
            <person name="Spatafora J.W."/>
            <person name="Nagy L.G."/>
            <person name="Henrissat B."/>
            <person name="Grigoriev I.V."/>
            <person name="Yang Z.L."/>
            <person name="Xu J."/>
            <person name="Martin F.M."/>
        </authorList>
    </citation>
    <scope>NUCLEOTIDE SEQUENCE</scope>
    <source>
        <strain evidence="1">ATCC 28755</strain>
    </source>
</reference>
<dbReference type="Proteomes" id="UP000790377">
    <property type="component" value="Unassembled WGS sequence"/>
</dbReference>
<dbReference type="EMBL" id="MU268236">
    <property type="protein sequence ID" value="KAH7905246.1"/>
    <property type="molecule type" value="Genomic_DNA"/>
</dbReference>
<gene>
    <name evidence="1" type="ORF">BJ138DRAFT_1017983</name>
</gene>
<feature type="non-terminal residue" evidence="1">
    <location>
        <position position="1"/>
    </location>
</feature>
<organism evidence="1 2">
    <name type="scientific">Hygrophoropsis aurantiaca</name>
    <dbReference type="NCBI Taxonomy" id="72124"/>
    <lineage>
        <taxon>Eukaryota</taxon>
        <taxon>Fungi</taxon>
        <taxon>Dikarya</taxon>
        <taxon>Basidiomycota</taxon>
        <taxon>Agaricomycotina</taxon>
        <taxon>Agaricomycetes</taxon>
        <taxon>Agaricomycetidae</taxon>
        <taxon>Boletales</taxon>
        <taxon>Coniophorineae</taxon>
        <taxon>Hygrophoropsidaceae</taxon>
        <taxon>Hygrophoropsis</taxon>
    </lineage>
</organism>
<protein>
    <submittedName>
        <fullName evidence="1">Uncharacterized protein</fullName>
    </submittedName>
</protein>
<evidence type="ECO:0000313" key="1">
    <source>
        <dbReference type="EMBL" id="KAH7905246.1"/>
    </source>
</evidence>
<accession>A0ACB7ZVY6</accession>
<sequence length="64" mass="6778">GSISTADGSALVRMGNTTIVCGVKAEIAEPELDPPNDGLRHRGILLSLCFLHSRPTARGGYKRT</sequence>
<evidence type="ECO:0000313" key="2">
    <source>
        <dbReference type="Proteomes" id="UP000790377"/>
    </source>
</evidence>
<keyword evidence="2" id="KW-1185">Reference proteome</keyword>
<proteinExistence type="predicted"/>